<dbReference type="PANTHER" id="PTHR43579">
    <property type="match status" value="1"/>
</dbReference>
<evidence type="ECO:0000256" key="1">
    <source>
        <dbReference type="ARBA" id="ARBA00009388"/>
    </source>
</evidence>
<evidence type="ECO:0000256" key="3">
    <source>
        <dbReference type="ARBA" id="ARBA00022723"/>
    </source>
</evidence>
<feature type="domain" description="Peptidase M4" evidence="9">
    <location>
        <begin position="98"/>
        <end position="181"/>
    </location>
</feature>
<dbReference type="InterPro" id="IPR013856">
    <property type="entry name" value="Peptidase_M4_domain"/>
</dbReference>
<dbReference type="PRINTS" id="PR00730">
    <property type="entry name" value="THERMOLYSIN"/>
</dbReference>
<dbReference type="Pfam" id="PF01447">
    <property type="entry name" value="Peptidase_M4"/>
    <property type="match status" value="1"/>
</dbReference>
<dbReference type="EC" id="3.4.24.-" evidence="7"/>
<protein>
    <recommendedName>
        <fullName evidence="7">Neutral metalloproteinase</fullName>
        <ecNumber evidence="7">3.4.24.-</ecNumber>
    </recommendedName>
</protein>
<keyword evidence="7" id="KW-0964">Secreted</keyword>
<comment type="caution">
    <text evidence="11">The sequence shown here is derived from an EMBL/GenBank/DDBJ whole genome shotgun (WGS) entry which is preliminary data.</text>
</comment>
<evidence type="ECO:0000256" key="4">
    <source>
        <dbReference type="ARBA" id="ARBA00022801"/>
    </source>
</evidence>
<evidence type="ECO:0000256" key="2">
    <source>
        <dbReference type="ARBA" id="ARBA00022670"/>
    </source>
</evidence>
<keyword evidence="2 7" id="KW-0645">Protease</keyword>
<evidence type="ECO:0000259" key="9">
    <source>
        <dbReference type="Pfam" id="PF01447"/>
    </source>
</evidence>
<dbReference type="Gene3D" id="1.10.390.10">
    <property type="entry name" value="Neutral Protease Domain 2"/>
    <property type="match status" value="1"/>
</dbReference>
<comment type="cofactor">
    <cofactor evidence="7">
        <name>Zn(2+)</name>
        <dbReference type="ChEBI" id="CHEBI:29105"/>
    </cofactor>
</comment>
<proteinExistence type="inferred from homology"/>
<reference evidence="11 12" key="1">
    <citation type="submission" date="2024-09" db="EMBL/GenBank/DDBJ databases">
        <title>The Natural Products Discovery Center: Release of the First 8490 Sequenced Strains for Exploring Actinobacteria Biosynthetic Diversity.</title>
        <authorList>
            <person name="Kalkreuter E."/>
            <person name="Kautsar S.A."/>
            <person name="Yang D."/>
            <person name="Bader C.D."/>
            <person name="Teijaro C.N."/>
            <person name="Fluegel L."/>
            <person name="Davis C.M."/>
            <person name="Simpson J.R."/>
            <person name="Lauterbach L."/>
            <person name="Steele A.D."/>
            <person name="Gui C."/>
            <person name="Meng S."/>
            <person name="Li G."/>
            <person name="Viehrig K."/>
            <person name="Ye F."/>
            <person name="Su P."/>
            <person name="Kiefer A.F."/>
            <person name="Nichols A."/>
            <person name="Cepeda A.J."/>
            <person name="Yan W."/>
            <person name="Fan B."/>
            <person name="Jiang Y."/>
            <person name="Adhikari A."/>
            <person name="Zheng C.-J."/>
            <person name="Schuster L."/>
            <person name="Cowan T.M."/>
            <person name="Smanski M.J."/>
            <person name="Chevrette M.G."/>
            <person name="De Carvalho L.P.S."/>
            <person name="Shen B."/>
        </authorList>
    </citation>
    <scope>NUCLEOTIDE SEQUENCE [LARGE SCALE GENOMIC DNA]</scope>
    <source>
        <strain evidence="11 12">NPDC057399</strain>
    </source>
</reference>
<sequence length="356" mass="38189">MDAMTRCGAIPPHLLEHLAQSSNEHRARRAQATLQADQRHRTARIDIPVPTQPDDEDEAEAGEQPQAGNPNRTIHDAAHSEHLPGKEVRTEGAPETDDPAVTRAYDHLGATYRLFSEVYGRDSLDGKGLPLIASVHYGTDYANAFWDGRQMAFGDGDGDLFVCFTSALDVIAHELTHGVVERTARLAYFDQAGALNEHLADVFGALAEQYAAGHTADKATWLIGDGLFTDAVEGAALRSMKAPGTAYDDDVLGKDPQPAHMDDYVETFMDNGGVHINSGIPNRAFYLAATEIGGNAWETAGKVWYEALTSGEVKRDATFEQFAAATSGAAVRLFGDGSAQVKAVNAAWEGVGVPTP</sequence>
<dbReference type="RefSeq" id="WP_381726197.1">
    <property type="nucleotide sequence ID" value="NZ_JBHVBU010000021.1"/>
</dbReference>
<dbReference type="EMBL" id="JBHVBU010000021">
    <property type="protein sequence ID" value="MFE7963394.1"/>
    <property type="molecule type" value="Genomic_DNA"/>
</dbReference>
<keyword evidence="3" id="KW-0479">Metal-binding</keyword>
<dbReference type="Gene3D" id="3.10.170.10">
    <property type="match status" value="1"/>
</dbReference>
<evidence type="ECO:0000256" key="5">
    <source>
        <dbReference type="ARBA" id="ARBA00022833"/>
    </source>
</evidence>
<dbReference type="InterPro" id="IPR027268">
    <property type="entry name" value="Peptidase_M4/M1_CTD_sf"/>
</dbReference>
<name>A0ABW6JEM9_STRCE</name>
<keyword evidence="6 7" id="KW-0482">Metalloprotease</keyword>
<evidence type="ECO:0000256" key="6">
    <source>
        <dbReference type="ARBA" id="ARBA00023049"/>
    </source>
</evidence>
<dbReference type="PANTHER" id="PTHR43579:SF1">
    <property type="entry name" value="NEUTRAL METALLOPROTEINASE"/>
    <property type="match status" value="1"/>
</dbReference>
<evidence type="ECO:0000313" key="12">
    <source>
        <dbReference type="Proteomes" id="UP001600650"/>
    </source>
</evidence>
<comment type="function">
    <text evidence="7">Extracellular zinc metalloprotease.</text>
</comment>
<feature type="region of interest" description="Disordered" evidence="8">
    <location>
        <begin position="19"/>
        <end position="76"/>
    </location>
</feature>
<evidence type="ECO:0000259" key="10">
    <source>
        <dbReference type="Pfam" id="PF02868"/>
    </source>
</evidence>
<keyword evidence="5 7" id="KW-0862">Zinc</keyword>
<keyword evidence="12" id="KW-1185">Reference proteome</keyword>
<dbReference type="GO" id="GO:0016787">
    <property type="term" value="F:hydrolase activity"/>
    <property type="evidence" value="ECO:0007669"/>
    <property type="project" value="UniProtKB-KW"/>
</dbReference>
<dbReference type="CDD" id="cd09597">
    <property type="entry name" value="M4_TLP"/>
    <property type="match status" value="1"/>
</dbReference>
<dbReference type="InterPro" id="IPR023612">
    <property type="entry name" value="Peptidase_M4"/>
</dbReference>
<evidence type="ECO:0000256" key="8">
    <source>
        <dbReference type="SAM" id="MobiDB-lite"/>
    </source>
</evidence>
<dbReference type="InterPro" id="IPR052759">
    <property type="entry name" value="Metalloprotease_M4"/>
</dbReference>
<keyword evidence="4 7" id="KW-0378">Hydrolase</keyword>
<dbReference type="Proteomes" id="UP001600650">
    <property type="component" value="Unassembled WGS sequence"/>
</dbReference>
<dbReference type="SUPFAM" id="SSF55486">
    <property type="entry name" value="Metalloproteases ('zincins'), catalytic domain"/>
    <property type="match status" value="1"/>
</dbReference>
<gene>
    <name evidence="11" type="ORF">ACFU0X_10125</name>
</gene>
<dbReference type="InterPro" id="IPR001570">
    <property type="entry name" value="Peptidase_M4_C_domain"/>
</dbReference>
<comment type="similarity">
    <text evidence="1 7">Belongs to the peptidase M4 family.</text>
</comment>
<comment type="subcellular location">
    <subcellularLocation>
        <location evidence="7">Secreted</location>
    </subcellularLocation>
</comment>
<evidence type="ECO:0000313" key="11">
    <source>
        <dbReference type="EMBL" id="MFE7963394.1"/>
    </source>
</evidence>
<feature type="region of interest" description="Disordered" evidence="8">
    <location>
        <begin position="81"/>
        <end position="100"/>
    </location>
</feature>
<feature type="compositionally biased region" description="Basic and acidic residues" evidence="8">
    <location>
        <begin position="81"/>
        <end position="92"/>
    </location>
</feature>
<dbReference type="Pfam" id="PF02868">
    <property type="entry name" value="Peptidase_M4_C"/>
    <property type="match status" value="1"/>
</dbReference>
<evidence type="ECO:0000256" key="7">
    <source>
        <dbReference type="RuleBase" id="RU366073"/>
    </source>
</evidence>
<feature type="domain" description="Peptidase M4 C-terminal" evidence="10">
    <location>
        <begin position="184"/>
        <end position="353"/>
    </location>
</feature>
<accession>A0ABW6JEM9</accession>
<organism evidence="11 12">
    <name type="scientific">Streptomyces cellulosae</name>
    <dbReference type="NCBI Taxonomy" id="1968"/>
    <lineage>
        <taxon>Bacteria</taxon>
        <taxon>Bacillati</taxon>
        <taxon>Actinomycetota</taxon>
        <taxon>Actinomycetes</taxon>
        <taxon>Kitasatosporales</taxon>
        <taxon>Streptomycetaceae</taxon>
        <taxon>Streptomyces</taxon>
    </lineage>
</organism>